<dbReference type="InterPro" id="IPR026906">
    <property type="entry name" value="LRR_5"/>
</dbReference>
<evidence type="ECO:0000256" key="7">
    <source>
        <dbReference type="SAM" id="SignalP"/>
    </source>
</evidence>
<evidence type="ECO:0000256" key="4">
    <source>
        <dbReference type="ARBA" id="ARBA00022801"/>
    </source>
</evidence>
<dbReference type="InterPro" id="IPR032675">
    <property type="entry name" value="LRR_dom_sf"/>
</dbReference>
<dbReference type="InterPro" id="IPR025896">
    <property type="entry name" value="Spi_Prtas-inh"/>
</dbReference>
<dbReference type="RefSeq" id="WP_021590229.1">
    <property type="nucleotide sequence ID" value="NZ_AWEY01000033.1"/>
</dbReference>
<dbReference type="PATRIC" id="fig|1115809.3.peg.1976"/>
<dbReference type="GO" id="GO:0008234">
    <property type="term" value="F:cysteine-type peptidase activity"/>
    <property type="evidence" value="ECO:0007669"/>
    <property type="project" value="UniProtKB-KW"/>
</dbReference>
<reference evidence="9 10" key="1">
    <citation type="submission" date="2013-08" db="EMBL/GenBank/DDBJ databases">
        <authorList>
            <person name="Durkin A.S."/>
            <person name="Haft D.R."/>
            <person name="McCorrison J."/>
            <person name="Torralba M."/>
            <person name="Gillis M."/>
            <person name="Haft D.H."/>
            <person name="Methe B."/>
            <person name="Sutton G."/>
            <person name="Nelson K.E."/>
        </authorList>
    </citation>
    <scope>NUCLEOTIDE SEQUENCE [LARGE SCALE GENOMIC DNA]</scope>
    <source>
        <strain evidence="9 10">F0067</strain>
    </source>
</reference>
<feature type="signal peptide" evidence="7">
    <location>
        <begin position="1"/>
        <end position="20"/>
    </location>
</feature>
<evidence type="ECO:0000256" key="1">
    <source>
        <dbReference type="ARBA" id="ARBA00009693"/>
    </source>
</evidence>
<dbReference type="SUPFAM" id="SSF54001">
    <property type="entry name" value="Cysteine proteinases"/>
    <property type="match status" value="1"/>
</dbReference>
<dbReference type="Pfam" id="PF13734">
    <property type="entry name" value="Inhibitor_I69"/>
    <property type="match status" value="1"/>
</dbReference>
<gene>
    <name evidence="9" type="ORF">HMPREF9135_1623</name>
</gene>
<keyword evidence="5" id="KW-0788">Thiol protease</keyword>
<keyword evidence="3 7" id="KW-0732">Signal</keyword>
<protein>
    <submittedName>
        <fullName evidence="9">Peptidase C10 family protein</fullName>
    </submittedName>
</protein>
<comment type="caution">
    <text evidence="9">The sequence shown here is derived from an EMBL/GenBank/DDBJ whole genome shotgun (WGS) entry which is preliminary data.</text>
</comment>
<comment type="similarity">
    <text evidence="1">Belongs to the peptidase C10 family.</text>
</comment>
<keyword evidence="10" id="KW-1185">Reference proteome</keyword>
<keyword evidence="2" id="KW-0645">Protease</keyword>
<dbReference type="EMBL" id="AWEY01000033">
    <property type="protein sequence ID" value="ERK38783.1"/>
    <property type="molecule type" value="Genomic_DNA"/>
</dbReference>
<sequence length="1553" mass="172213">MKKTFLLLFLAIFTSAGVFANDVSEGQALAIASEFAAQHAAPSRGARRAPAKVAPRLAHTVKSEVADKSNVYVVDLGGGQGFVVVSGESGTGDEILGYCDHGAFSYADAPVQFKTLLGNYSASIDLIRNDRSLASKASKAPYGVGSVIVGPLLTTRWNQTAPYNNMCPDGAYTGCVPTAVAQLMNYWKWPKQSKGEVDGTDFSGHVYDWDNMLDIYGLDNETHENIPYNSVQAAAVAKLMADVGKAFGTRYLPGGSPTPFSDLALSANFGYNQETKIHTGATAAELQNVMKAELDLRRPILYAGNPASGQGDGHAMVCDGYTSNGYFHFNYGWGGACDGYYKHALIALFPANCMIITGVRPYDAVYKTIDNIEYGLHQNGTAEILRYNKPGEHTHLVIPDSVTDDGNSYKVTNVKATAFTGSKHFSKVTFGKNIESIELFSFASTTIDTLILNDKIKVIPEAAFINAKIKSLTIGASVTRIEKQAFCRCLLFDVKCKSPEIEFVGEEAFLNCKFENVEWLDCIRSIGSKAFYAATFKKVPTFTNLESVGSKGFYGSAFAKASTMWPEFVVSKKLRHIEPDAFDRSNLGKFTVDGGNPYFSSSEWPLLLNKNQTCLIMTAAKWPSLIDFPSTMIRMGPGSIMNSSFSITIPNTVVEMEGALVNYTLHTLKCNSVVPPIITDSSFHKNMFNEETWLYVPKGCEELYRNAPGWNRFTHIIGDLKYVPAPDQDREYYMVMHGSDEQGRRVSMPVSGVDRLEISGGDTPSVVVSRKGGESITTGVAQVDSITWMRGFVYESAEVFELNDSVRTAVAQKCSVSLSPTTVDDNVQLCIRNSVLTPDAAENCVRGLAVDVSLSNDVHELSGTAEIVIPMQRGEKEKVQAAYYNAESGRWEPVMFRYDNARQAVVITTDHLSTFSAFVIQDDNTSRARLNLLYDECPMFFDLNEALGKMLAIVSDGVPDEAAVQAWRDDFDFWQSVGLDGGYSMLSALGFSNEAVGNAIDAVGYVGTAATVLDVIASDLKGDAVGTASNTLKTIMGFASGQLASAVGTSIMQASMGVTAFIGVALEKFGTKVQEAKHDLFHRAYRFYYSKDSKRVVSGQSKFGAKYYRTEKDWYEYFYPAFTKPGMTDDRLRAYIEQSVRRYCDRFWEESDEVFTFCMAEKDVHSLSTYMRPDESMMQQMSDEHFAELMNGTLTSVFQAIKKNLEVQGMKRYQSAVRNYMAVMNANVGLRIFDSSWKEGVKSKYAGYRIRLSEIPETVEDPQRYERTISEQGKANIGYFTVYSLIKNKMKCRLTLFNADDEEKAFYEFHIPAGTGKLICNIDLATGESTTIVPKLKDLELEYKPNALLSEYTLYRKGINDIVSDPNEEKEIGAMLYLDNLTGHIETRFQTEIAKFFKKHDFIIVDHAGNIRIGDDIVGKFDANKLQGRGKFTINVSYPFVEKTKMEFLNQNKKVKSILDTSSSAYINLLNGTIQHKIDCDFTVSRSTDGEEYFVNYTGIGSYKLNAEVVNGVYHVGWYNTDVDFSETQLDDITTRQMEAEGTVKLSYKTKLR</sequence>
<feature type="chain" id="PRO_5004634106" evidence="7">
    <location>
        <begin position="21"/>
        <end position="1553"/>
    </location>
</feature>
<proteinExistence type="inferred from homology"/>
<evidence type="ECO:0000256" key="3">
    <source>
        <dbReference type="ARBA" id="ARBA00022729"/>
    </source>
</evidence>
<dbReference type="GO" id="GO:0006508">
    <property type="term" value="P:proteolysis"/>
    <property type="evidence" value="ECO:0007669"/>
    <property type="project" value="UniProtKB-KW"/>
</dbReference>
<dbReference type="Gene3D" id="3.80.10.10">
    <property type="entry name" value="Ribonuclease Inhibitor"/>
    <property type="match status" value="2"/>
</dbReference>
<evidence type="ECO:0000313" key="10">
    <source>
        <dbReference type="Proteomes" id="UP000016648"/>
    </source>
</evidence>
<evidence type="ECO:0000256" key="2">
    <source>
        <dbReference type="ARBA" id="ARBA00022670"/>
    </source>
</evidence>
<name>U2QBU1_9BACT</name>
<dbReference type="PRINTS" id="PR00797">
    <property type="entry name" value="STREPTOPAIN"/>
</dbReference>
<dbReference type="InterPro" id="IPR038765">
    <property type="entry name" value="Papain-like_cys_pep_sf"/>
</dbReference>
<keyword evidence="4" id="KW-0378">Hydrolase</keyword>
<evidence type="ECO:0000256" key="5">
    <source>
        <dbReference type="ARBA" id="ARBA00022807"/>
    </source>
</evidence>
<feature type="active site" description="Nucleophile" evidence="6">
    <location>
        <position position="175"/>
    </location>
</feature>
<evidence type="ECO:0000313" key="9">
    <source>
        <dbReference type="EMBL" id="ERK38783.1"/>
    </source>
</evidence>
<feature type="active site" description="Proton acceptor" evidence="6">
    <location>
        <position position="314"/>
    </location>
</feature>
<organism evidence="9 10">
    <name type="scientific">Segatella baroniae F0067</name>
    <dbReference type="NCBI Taxonomy" id="1115809"/>
    <lineage>
        <taxon>Bacteria</taxon>
        <taxon>Pseudomonadati</taxon>
        <taxon>Bacteroidota</taxon>
        <taxon>Bacteroidia</taxon>
        <taxon>Bacteroidales</taxon>
        <taxon>Prevotellaceae</taxon>
        <taxon>Segatella</taxon>
    </lineage>
</organism>
<dbReference type="Proteomes" id="UP000016648">
    <property type="component" value="Unassembled WGS sequence"/>
</dbReference>
<dbReference type="Pfam" id="PF13306">
    <property type="entry name" value="LRR_5"/>
    <property type="match status" value="2"/>
</dbReference>
<dbReference type="InterPro" id="IPR044934">
    <property type="entry name" value="Streptopain_sf"/>
</dbReference>
<dbReference type="Gene3D" id="3.90.70.50">
    <property type="entry name" value="Peptidase C10, streptopain"/>
    <property type="match status" value="2"/>
</dbReference>
<evidence type="ECO:0000256" key="6">
    <source>
        <dbReference type="PIRSR" id="PIRSR600200-1"/>
    </source>
</evidence>
<dbReference type="InterPro" id="IPR000200">
    <property type="entry name" value="Peptidase_C10"/>
</dbReference>
<feature type="domain" description="Spi protease inhibitor" evidence="8">
    <location>
        <begin position="20"/>
        <end position="123"/>
    </location>
</feature>
<dbReference type="Pfam" id="PF01640">
    <property type="entry name" value="Peptidase_C10"/>
    <property type="match status" value="1"/>
</dbReference>
<evidence type="ECO:0000259" key="8">
    <source>
        <dbReference type="Pfam" id="PF13734"/>
    </source>
</evidence>
<accession>U2QBU1</accession>